<dbReference type="InterPro" id="IPR006050">
    <property type="entry name" value="DNA_photolyase_N"/>
</dbReference>
<dbReference type="Pfam" id="PF03441">
    <property type="entry name" value="FAD_binding_7"/>
    <property type="match status" value="1"/>
</dbReference>
<proteinExistence type="inferred from homology"/>
<evidence type="ECO:0000256" key="1">
    <source>
        <dbReference type="ARBA" id="ARBA00005862"/>
    </source>
</evidence>
<reference evidence="8" key="3">
    <citation type="submission" date="2010-09" db="EMBL/GenBank/DDBJ databases">
        <title>Annotation of Gaeumannomyces graminis var. tritici R3-111a-1.</title>
        <authorList>
            <consortium name="The Broad Institute Genome Sequencing Platform"/>
            <person name="Ma L.-J."/>
            <person name="Dead R."/>
            <person name="Young S.K."/>
            <person name="Zeng Q."/>
            <person name="Gargeya S."/>
            <person name="Fitzgerald M."/>
            <person name="Haas B."/>
            <person name="Abouelleil A."/>
            <person name="Alvarado L."/>
            <person name="Arachchi H.M."/>
            <person name="Berlin A."/>
            <person name="Brown A."/>
            <person name="Chapman S.B."/>
            <person name="Chen Z."/>
            <person name="Dunbar C."/>
            <person name="Freedman E."/>
            <person name="Gearin G."/>
            <person name="Gellesch M."/>
            <person name="Goldberg J."/>
            <person name="Griggs A."/>
            <person name="Gujja S."/>
            <person name="Heiman D."/>
            <person name="Howarth C."/>
            <person name="Larson L."/>
            <person name="Lui A."/>
            <person name="MacDonald P.J.P."/>
            <person name="Mehta T."/>
            <person name="Montmayeur A."/>
            <person name="Murphy C."/>
            <person name="Neiman D."/>
            <person name="Pearson M."/>
            <person name="Priest M."/>
            <person name="Roberts A."/>
            <person name="Saif S."/>
            <person name="Shea T."/>
            <person name="Shenoy N."/>
            <person name="Sisk P."/>
            <person name="Stolte C."/>
            <person name="Sykes S."/>
            <person name="Yandava C."/>
            <person name="Wortman J."/>
            <person name="Nusbaum C."/>
            <person name="Birren B."/>
        </authorList>
    </citation>
    <scope>NUCLEOTIDE SEQUENCE</scope>
    <source>
        <strain evidence="8">R3-111a-1</strain>
    </source>
</reference>
<dbReference type="HOGENOM" id="CLU_010348_3_3_1"/>
<evidence type="ECO:0000313" key="9">
    <source>
        <dbReference type="EnsemblFungi" id="EJT71759"/>
    </source>
</evidence>
<evidence type="ECO:0000313" key="10">
    <source>
        <dbReference type="Proteomes" id="UP000006039"/>
    </source>
</evidence>
<feature type="site" description="Electron transfer via tryptophanyl radical" evidence="5">
    <location>
        <position position="438"/>
    </location>
</feature>
<dbReference type="PROSITE" id="PS51645">
    <property type="entry name" value="PHR_CRY_ALPHA_BETA"/>
    <property type="match status" value="1"/>
</dbReference>
<accession>J3PBY9</accession>
<comment type="similarity">
    <text evidence="1">Belongs to the DNA photolyase class-1 family.</text>
</comment>
<dbReference type="EnsemblFungi" id="EJT71759">
    <property type="protein sequence ID" value="EJT71759"/>
    <property type="gene ID" value="GGTG_11013"/>
</dbReference>
<feature type="site" description="Electron transfer via tryptophanyl radical" evidence="5">
    <location>
        <position position="362"/>
    </location>
</feature>
<evidence type="ECO:0000259" key="7">
    <source>
        <dbReference type="PROSITE" id="PS51645"/>
    </source>
</evidence>
<feature type="compositionally biased region" description="Basic and acidic residues" evidence="6">
    <location>
        <begin position="611"/>
        <end position="650"/>
    </location>
</feature>
<dbReference type="PANTHER" id="PTHR11455:SF9">
    <property type="entry name" value="CRYPTOCHROME CIRCADIAN CLOCK 5 ISOFORM X1"/>
    <property type="match status" value="1"/>
</dbReference>
<dbReference type="GO" id="GO:0043153">
    <property type="term" value="P:entrainment of circadian clock by photoperiod"/>
    <property type="evidence" value="ECO:0007669"/>
    <property type="project" value="TreeGrafter"/>
</dbReference>
<dbReference type="EMBL" id="GL385400">
    <property type="protein sequence ID" value="EJT71759.1"/>
    <property type="molecule type" value="Genomic_DNA"/>
</dbReference>
<evidence type="ECO:0000256" key="3">
    <source>
        <dbReference type="ARBA" id="ARBA00022827"/>
    </source>
</evidence>
<keyword evidence="10" id="KW-1185">Reference proteome</keyword>
<dbReference type="GO" id="GO:0003904">
    <property type="term" value="F:deoxyribodipyrimidine photo-lyase activity"/>
    <property type="evidence" value="ECO:0007669"/>
    <property type="project" value="TreeGrafter"/>
</dbReference>
<dbReference type="Proteomes" id="UP000006039">
    <property type="component" value="Unassembled WGS sequence"/>
</dbReference>
<dbReference type="GO" id="GO:0032922">
    <property type="term" value="P:circadian regulation of gene expression"/>
    <property type="evidence" value="ECO:0007669"/>
    <property type="project" value="TreeGrafter"/>
</dbReference>
<dbReference type="Gene3D" id="3.40.50.620">
    <property type="entry name" value="HUPs"/>
    <property type="match status" value="1"/>
</dbReference>
<gene>
    <name evidence="9" type="primary">20351471</name>
    <name evidence="8" type="ORF">GGTG_11013</name>
</gene>
<organism evidence="8">
    <name type="scientific">Gaeumannomyces tritici (strain R3-111a-1)</name>
    <name type="common">Wheat and barley take-all root rot fungus</name>
    <name type="synonym">Gaeumannomyces graminis var. tritici</name>
    <dbReference type="NCBI Taxonomy" id="644352"/>
    <lineage>
        <taxon>Eukaryota</taxon>
        <taxon>Fungi</taxon>
        <taxon>Dikarya</taxon>
        <taxon>Ascomycota</taxon>
        <taxon>Pezizomycotina</taxon>
        <taxon>Sordariomycetes</taxon>
        <taxon>Sordariomycetidae</taxon>
        <taxon>Magnaporthales</taxon>
        <taxon>Magnaporthaceae</taxon>
        <taxon>Gaeumannomyces</taxon>
    </lineage>
</organism>
<dbReference type="Pfam" id="PF00875">
    <property type="entry name" value="DNA_photolyase"/>
    <property type="match status" value="1"/>
</dbReference>
<dbReference type="GeneID" id="20351471"/>
<dbReference type="PANTHER" id="PTHR11455">
    <property type="entry name" value="CRYPTOCHROME"/>
    <property type="match status" value="1"/>
</dbReference>
<keyword evidence="3 4" id="KW-0274">FAD</keyword>
<dbReference type="SUPFAM" id="SSF48173">
    <property type="entry name" value="Cryptochrome/photolyase FAD-binding domain"/>
    <property type="match status" value="1"/>
</dbReference>
<reference evidence="9" key="5">
    <citation type="submission" date="2018-04" db="UniProtKB">
        <authorList>
            <consortium name="EnsemblFungi"/>
        </authorList>
    </citation>
    <scope>IDENTIFICATION</scope>
    <source>
        <strain evidence="9">R3-111a-1</strain>
    </source>
</reference>
<dbReference type="GO" id="GO:0071949">
    <property type="term" value="F:FAD binding"/>
    <property type="evidence" value="ECO:0007669"/>
    <property type="project" value="TreeGrafter"/>
</dbReference>
<evidence type="ECO:0000256" key="2">
    <source>
        <dbReference type="ARBA" id="ARBA00022630"/>
    </source>
</evidence>
<dbReference type="Gene3D" id="1.25.40.80">
    <property type="match status" value="1"/>
</dbReference>
<dbReference type="InterPro" id="IPR005101">
    <property type="entry name" value="Cryptochr/Photolyase_FAD-bd"/>
</dbReference>
<name>J3PBY9_GAET3</name>
<feature type="binding site" evidence="4">
    <location>
        <begin position="284"/>
        <end position="288"/>
    </location>
    <ligand>
        <name>FAD</name>
        <dbReference type="ChEBI" id="CHEBI:57692"/>
    </ligand>
</feature>
<feature type="compositionally biased region" description="Basic residues" evidence="6">
    <location>
        <begin position="651"/>
        <end position="661"/>
    </location>
</feature>
<reference evidence="8" key="2">
    <citation type="submission" date="2010-07" db="EMBL/GenBank/DDBJ databases">
        <authorList>
            <consortium name="The Broad Institute Genome Sequencing Platform"/>
            <consortium name="Broad Institute Genome Sequencing Center for Infectious Disease"/>
            <person name="Ma L.-J."/>
            <person name="Dead R."/>
            <person name="Young S."/>
            <person name="Zeng Q."/>
            <person name="Koehrsen M."/>
            <person name="Alvarado L."/>
            <person name="Berlin A."/>
            <person name="Chapman S.B."/>
            <person name="Chen Z."/>
            <person name="Freedman E."/>
            <person name="Gellesch M."/>
            <person name="Goldberg J."/>
            <person name="Griggs A."/>
            <person name="Gujja S."/>
            <person name="Heilman E.R."/>
            <person name="Heiman D."/>
            <person name="Hepburn T."/>
            <person name="Howarth C."/>
            <person name="Jen D."/>
            <person name="Larson L."/>
            <person name="Mehta T."/>
            <person name="Neiman D."/>
            <person name="Pearson M."/>
            <person name="Roberts A."/>
            <person name="Saif S."/>
            <person name="Shea T."/>
            <person name="Shenoy N."/>
            <person name="Sisk P."/>
            <person name="Stolte C."/>
            <person name="Sykes S."/>
            <person name="Walk T."/>
            <person name="White J."/>
            <person name="Yandava C."/>
            <person name="Haas B."/>
            <person name="Nusbaum C."/>
            <person name="Birren B."/>
        </authorList>
    </citation>
    <scope>NUCLEOTIDE SEQUENCE</scope>
    <source>
        <strain evidence="8">R3-111a-1</strain>
    </source>
</reference>
<dbReference type="InterPro" id="IPR036134">
    <property type="entry name" value="Crypto/Photolyase_FAD-like_sf"/>
</dbReference>
<dbReference type="SUPFAM" id="SSF52425">
    <property type="entry name" value="Cryptochrome/photolyase, N-terminal domain"/>
    <property type="match status" value="1"/>
</dbReference>
<dbReference type="Gene3D" id="1.10.579.10">
    <property type="entry name" value="DNA Cyclobutane Dipyrimidine Photolyase, subunit A, domain 3"/>
    <property type="match status" value="1"/>
</dbReference>
<keyword evidence="2 4" id="KW-0285">Flavoprotein</keyword>
<protein>
    <submittedName>
        <fullName evidence="8">Cryptochrome-1</fullName>
    </submittedName>
</protein>
<dbReference type="STRING" id="644352.J3PBY9"/>
<feature type="domain" description="Photolyase/cryptochrome alpha/beta" evidence="7">
    <location>
        <begin position="4"/>
        <end position="136"/>
    </location>
</feature>
<dbReference type="GO" id="GO:0005737">
    <property type="term" value="C:cytoplasm"/>
    <property type="evidence" value="ECO:0007669"/>
    <property type="project" value="TreeGrafter"/>
</dbReference>
<feature type="region of interest" description="Disordered" evidence="6">
    <location>
        <begin position="595"/>
        <end position="661"/>
    </location>
</feature>
<dbReference type="GO" id="GO:0005634">
    <property type="term" value="C:nucleus"/>
    <property type="evidence" value="ECO:0007669"/>
    <property type="project" value="TreeGrafter"/>
</dbReference>
<dbReference type="RefSeq" id="XP_009227156.1">
    <property type="nucleotide sequence ID" value="XM_009228892.1"/>
</dbReference>
<dbReference type="OrthoDB" id="435881at2759"/>
<sequence>MSKARVIYWFRTDLRLHDSPALQAALDLDPAVLWPIFTWDPHYVYRARGGLNRWQFLLDCQNDLSASINKLNPKSKLFVLREAPQTLFPKLFKAWDVTHIVFEKDTDSYARRRDAVVTQAARDAGVRVITRCGRTLWDSDRVVIANGGEPTMSITQLRVAGAKVGPIPLPIAAPTTLPDPGEMPVDFEVHLPNAEASIDINSKWRSEGKDTTYGKGSVGEIAGPNGDFAVETLAELGYPPATTPHKGGETLALQRLDELMADQEYTATFRKPQSSPADFDPPSTTLLSPFLHFGALSVRLFYHRVQDAVDAYVKSRKKGASQPPESLTGQLLFRDMYFAAQAAIGDVFGQTAGNPRCRFIPWHLPSRLEGDAGPLRSFAYDVDSAQAEDWFRRWEAGRTGFPWIDALMRQLRVEGWIHHLGRHSVACFLTRGGCYVSWERGLDVFEELLLDHEPSCNAGNWQWLSCTAFFSQYFRCYSPVSFGRKWDPEGTFVRRWVPELAALDKKYIYEPWKAPEAELRRAGVVLVDGSGAGVGRVRAESERDDDARRTGTYITPMFDFDERRRICMSSMKMAYDVGLKGDDPRVLDGSWRELFSEHGNSNDGEMMGTVKQEESDHGELADEADGPKARTEDGPHAAVKREKGQTTLDRHVKRQRRSAAE</sequence>
<feature type="binding site" evidence="4">
    <location>
        <begin position="330"/>
        <end position="337"/>
    </location>
    <ligand>
        <name>FAD</name>
        <dbReference type="ChEBI" id="CHEBI:57692"/>
    </ligand>
</feature>
<dbReference type="AlphaFoldDB" id="J3PBY9"/>
<dbReference type="InterPro" id="IPR002081">
    <property type="entry name" value="Cryptochrome/DNA_photolyase_1"/>
</dbReference>
<dbReference type="InterPro" id="IPR014729">
    <property type="entry name" value="Rossmann-like_a/b/a_fold"/>
</dbReference>
<dbReference type="eggNOG" id="KOG0133">
    <property type="taxonomic scope" value="Eukaryota"/>
</dbReference>
<evidence type="ECO:0000256" key="6">
    <source>
        <dbReference type="SAM" id="MobiDB-lite"/>
    </source>
</evidence>
<evidence type="ECO:0000256" key="4">
    <source>
        <dbReference type="PIRSR" id="PIRSR602081-1"/>
    </source>
</evidence>
<dbReference type="VEuPathDB" id="FungiDB:GGTG_11013"/>
<dbReference type="InterPro" id="IPR036155">
    <property type="entry name" value="Crypto/Photolyase_N_sf"/>
</dbReference>
<reference evidence="10" key="1">
    <citation type="submission" date="2010-07" db="EMBL/GenBank/DDBJ databases">
        <title>The genome sequence of Gaeumannomyces graminis var. tritici strain R3-111a-1.</title>
        <authorList>
            <consortium name="The Broad Institute Genome Sequencing Platform"/>
            <person name="Ma L.-J."/>
            <person name="Dead R."/>
            <person name="Young S."/>
            <person name="Zeng Q."/>
            <person name="Koehrsen M."/>
            <person name="Alvarado L."/>
            <person name="Berlin A."/>
            <person name="Chapman S.B."/>
            <person name="Chen Z."/>
            <person name="Freedman E."/>
            <person name="Gellesch M."/>
            <person name="Goldberg J."/>
            <person name="Griggs A."/>
            <person name="Gujja S."/>
            <person name="Heilman E.R."/>
            <person name="Heiman D."/>
            <person name="Hepburn T."/>
            <person name="Howarth C."/>
            <person name="Jen D."/>
            <person name="Larson L."/>
            <person name="Mehta T."/>
            <person name="Neiman D."/>
            <person name="Pearson M."/>
            <person name="Roberts A."/>
            <person name="Saif S."/>
            <person name="Shea T."/>
            <person name="Shenoy N."/>
            <person name="Sisk P."/>
            <person name="Stolte C."/>
            <person name="Sykes S."/>
            <person name="Walk T."/>
            <person name="White J."/>
            <person name="Yandava C."/>
            <person name="Haas B."/>
            <person name="Nusbaum C."/>
            <person name="Birren B."/>
        </authorList>
    </citation>
    <scope>NUCLEOTIDE SEQUENCE [LARGE SCALE GENOMIC DNA]</scope>
    <source>
        <strain evidence="10">R3-111a-1</strain>
    </source>
</reference>
<evidence type="ECO:0000256" key="5">
    <source>
        <dbReference type="PIRSR" id="PIRSR602081-2"/>
    </source>
</evidence>
<reference evidence="9" key="4">
    <citation type="journal article" date="2015" name="G3 (Bethesda)">
        <title>Genome sequences of three phytopathogenic species of the Magnaporthaceae family of fungi.</title>
        <authorList>
            <person name="Okagaki L.H."/>
            <person name="Nunes C.C."/>
            <person name="Sailsbery J."/>
            <person name="Clay B."/>
            <person name="Brown D."/>
            <person name="John T."/>
            <person name="Oh Y."/>
            <person name="Young N."/>
            <person name="Fitzgerald M."/>
            <person name="Haas B.J."/>
            <person name="Zeng Q."/>
            <person name="Young S."/>
            <person name="Adiconis X."/>
            <person name="Fan L."/>
            <person name="Levin J.Z."/>
            <person name="Mitchell T.K."/>
            <person name="Okubara P.A."/>
            <person name="Farman M.L."/>
            <person name="Kohn L.M."/>
            <person name="Birren B."/>
            <person name="Ma L.-J."/>
            <person name="Dean R.A."/>
        </authorList>
    </citation>
    <scope>NUCLEOTIDE SEQUENCE</scope>
    <source>
        <strain evidence="9">R3-111a-1</strain>
    </source>
</reference>
<evidence type="ECO:0000313" key="8">
    <source>
        <dbReference type="EMBL" id="EJT71759.1"/>
    </source>
</evidence>
<dbReference type="GO" id="GO:0003677">
    <property type="term" value="F:DNA binding"/>
    <property type="evidence" value="ECO:0007669"/>
    <property type="project" value="TreeGrafter"/>
</dbReference>
<comment type="cofactor">
    <cofactor evidence="4">
        <name>FAD</name>
        <dbReference type="ChEBI" id="CHEBI:57692"/>
    </cofactor>
    <text evidence="4">Binds 1 FAD per subunit.</text>
</comment>
<feature type="site" description="Electron transfer via tryptophanyl radical" evidence="5">
    <location>
        <position position="461"/>
    </location>
</feature>